<proteinExistence type="predicted"/>
<name>A0A8T1Q6S4_CARIL</name>
<gene>
    <name evidence="1" type="ORF">CIPAW_06G004200</name>
</gene>
<organism evidence="1 2">
    <name type="scientific">Carya illinoinensis</name>
    <name type="common">Pecan</name>
    <dbReference type="NCBI Taxonomy" id="32201"/>
    <lineage>
        <taxon>Eukaryota</taxon>
        <taxon>Viridiplantae</taxon>
        <taxon>Streptophyta</taxon>
        <taxon>Embryophyta</taxon>
        <taxon>Tracheophyta</taxon>
        <taxon>Spermatophyta</taxon>
        <taxon>Magnoliopsida</taxon>
        <taxon>eudicotyledons</taxon>
        <taxon>Gunneridae</taxon>
        <taxon>Pentapetalae</taxon>
        <taxon>rosids</taxon>
        <taxon>fabids</taxon>
        <taxon>Fagales</taxon>
        <taxon>Juglandaceae</taxon>
        <taxon>Carya</taxon>
    </lineage>
</organism>
<reference evidence="1" key="1">
    <citation type="submission" date="2020-12" db="EMBL/GenBank/DDBJ databases">
        <title>WGS assembly of Carya illinoinensis cv. Pawnee.</title>
        <authorList>
            <person name="Platts A."/>
            <person name="Shu S."/>
            <person name="Wright S."/>
            <person name="Barry K."/>
            <person name="Edger P."/>
            <person name="Pires J.C."/>
            <person name="Schmutz J."/>
        </authorList>
    </citation>
    <scope>NUCLEOTIDE SEQUENCE</scope>
    <source>
        <tissue evidence="1">Leaf</tissue>
    </source>
</reference>
<protein>
    <submittedName>
        <fullName evidence="1">Uncharacterized protein</fullName>
    </submittedName>
</protein>
<evidence type="ECO:0000313" key="2">
    <source>
        <dbReference type="Proteomes" id="UP000811609"/>
    </source>
</evidence>
<accession>A0A8T1Q6S4</accession>
<evidence type="ECO:0000313" key="1">
    <source>
        <dbReference type="EMBL" id="KAG6649882.1"/>
    </source>
</evidence>
<keyword evidence="2" id="KW-1185">Reference proteome</keyword>
<dbReference type="AlphaFoldDB" id="A0A8T1Q6S4"/>
<dbReference type="EMBL" id="CM031814">
    <property type="protein sequence ID" value="KAG6649882.1"/>
    <property type="molecule type" value="Genomic_DNA"/>
</dbReference>
<comment type="caution">
    <text evidence="1">The sequence shown here is derived from an EMBL/GenBank/DDBJ whole genome shotgun (WGS) entry which is preliminary data.</text>
</comment>
<sequence>MTLRTAKGICLYSYLLYKNLTVQNLTRWDQPYLFVINLYNIDQMAKLGCRHNAGTSTETKEASIHARNMTGKTMDNGSPFTPFFKSLLPSYFMVGEGVCIPGLNIHNHLQKQLSH</sequence>
<dbReference type="Proteomes" id="UP000811609">
    <property type="component" value="Chromosome 6"/>
</dbReference>